<evidence type="ECO:0008006" key="4">
    <source>
        <dbReference type="Google" id="ProtNLM"/>
    </source>
</evidence>
<dbReference type="Proteomes" id="UP000011666">
    <property type="component" value="Unassembled WGS sequence"/>
</dbReference>
<protein>
    <recommendedName>
        <fullName evidence="4">WXG100 family type VII secretion target</fullName>
    </recommendedName>
</protein>
<evidence type="ECO:0000256" key="1">
    <source>
        <dbReference type="SAM" id="MobiDB-lite"/>
    </source>
</evidence>
<proteinExistence type="predicted"/>
<dbReference type="EMBL" id="BANX01000023">
    <property type="protein sequence ID" value="GAC69329.1"/>
    <property type="molecule type" value="Genomic_DNA"/>
</dbReference>
<feature type="region of interest" description="Disordered" evidence="1">
    <location>
        <begin position="38"/>
        <end position="64"/>
    </location>
</feature>
<comment type="caution">
    <text evidence="2">The sequence shown here is derived from an EMBL/GenBank/DDBJ whole genome shotgun (WGS) entry which is preliminary data.</text>
</comment>
<sequence length="102" mass="11028">MSGTTSVNFEQLRSGARSLKSASDRIDEIKSELQSALAAEGQAWGTDKPGSTHSVGYDEQTQKNLDGVEDRFEATASYADAIEGAATNFFNREDANSQTYRA</sequence>
<keyword evidence="3" id="KW-1185">Reference proteome</keyword>
<reference evidence="2 3" key="1">
    <citation type="submission" date="2013-01" db="EMBL/GenBank/DDBJ databases">
        <title>Whole genome shotgun sequence of Gordonia soli NBRC 108243.</title>
        <authorList>
            <person name="Isaki-Nakamura S."/>
            <person name="Hosoyama A."/>
            <person name="Tsuchikane K."/>
            <person name="Ando Y."/>
            <person name="Baba S."/>
            <person name="Ohji S."/>
            <person name="Hamada M."/>
            <person name="Tamura T."/>
            <person name="Yamazoe A."/>
            <person name="Yamazaki S."/>
            <person name="Fujita N."/>
        </authorList>
    </citation>
    <scope>NUCLEOTIDE SEQUENCE [LARGE SCALE GENOMIC DNA]</scope>
    <source>
        <strain evidence="2 3">NBRC 108243</strain>
    </source>
</reference>
<accession>M0QLP1</accession>
<dbReference type="OrthoDB" id="4559068at2"/>
<dbReference type="InterPro" id="IPR036689">
    <property type="entry name" value="ESAT-6-like_sf"/>
</dbReference>
<evidence type="ECO:0000313" key="3">
    <source>
        <dbReference type="Proteomes" id="UP000011666"/>
    </source>
</evidence>
<gene>
    <name evidence="2" type="ORF">GS4_23_01260</name>
</gene>
<dbReference type="SUPFAM" id="SSF140453">
    <property type="entry name" value="EsxAB dimer-like"/>
    <property type="match status" value="1"/>
</dbReference>
<evidence type="ECO:0000313" key="2">
    <source>
        <dbReference type="EMBL" id="GAC69329.1"/>
    </source>
</evidence>
<name>M0QLP1_9ACTN</name>
<dbReference type="AlphaFoldDB" id="M0QLP1"/>
<organism evidence="2 3">
    <name type="scientific">Gordonia soli NBRC 108243</name>
    <dbReference type="NCBI Taxonomy" id="1223545"/>
    <lineage>
        <taxon>Bacteria</taxon>
        <taxon>Bacillati</taxon>
        <taxon>Actinomycetota</taxon>
        <taxon>Actinomycetes</taxon>
        <taxon>Mycobacteriales</taxon>
        <taxon>Gordoniaceae</taxon>
        <taxon>Gordonia</taxon>
    </lineage>
</organism>
<dbReference type="Gene3D" id="1.10.287.1060">
    <property type="entry name" value="ESAT-6-like"/>
    <property type="match status" value="1"/>
</dbReference>
<dbReference type="RefSeq" id="WP_007622287.1">
    <property type="nucleotide sequence ID" value="NZ_BANX01000023.1"/>
</dbReference>